<evidence type="ECO:0000313" key="2">
    <source>
        <dbReference type="Proteomes" id="UP000478052"/>
    </source>
</evidence>
<dbReference type="Proteomes" id="UP000478052">
    <property type="component" value="Unassembled WGS sequence"/>
</dbReference>
<name>A0A6G0Y8N0_APHCR</name>
<accession>A0A6G0Y8N0</accession>
<comment type="caution">
    <text evidence="1">The sequence shown here is derived from an EMBL/GenBank/DDBJ whole genome shotgun (WGS) entry which is preliminary data.</text>
</comment>
<organism evidence="1 2">
    <name type="scientific">Aphis craccivora</name>
    <name type="common">Cowpea aphid</name>
    <dbReference type="NCBI Taxonomy" id="307492"/>
    <lineage>
        <taxon>Eukaryota</taxon>
        <taxon>Metazoa</taxon>
        <taxon>Ecdysozoa</taxon>
        <taxon>Arthropoda</taxon>
        <taxon>Hexapoda</taxon>
        <taxon>Insecta</taxon>
        <taxon>Pterygota</taxon>
        <taxon>Neoptera</taxon>
        <taxon>Paraneoptera</taxon>
        <taxon>Hemiptera</taxon>
        <taxon>Sternorrhyncha</taxon>
        <taxon>Aphidomorpha</taxon>
        <taxon>Aphidoidea</taxon>
        <taxon>Aphididae</taxon>
        <taxon>Aphidini</taxon>
        <taxon>Aphis</taxon>
        <taxon>Aphis</taxon>
    </lineage>
</organism>
<sequence length="70" mass="8066">MISSPGRYRYSTYHPTSITVNTLPHVKQNLGHFKVPRLSEHEIVKHIARHYPGYLRAILVSLPDCTILNQ</sequence>
<protein>
    <submittedName>
        <fullName evidence="1">AP2/ERF domain-containing protein PFD0985w-like</fullName>
    </submittedName>
</protein>
<evidence type="ECO:0000313" key="1">
    <source>
        <dbReference type="EMBL" id="KAF0751095.1"/>
    </source>
</evidence>
<dbReference type="AlphaFoldDB" id="A0A6G0Y8N0"/>
<gene>
    <name evidence="1" type="ORF">FWK35_00021014</name>
</gene>
<dbReference type="EMBL" id="VUJU01005475">
    <property type="protein sequence ID" value="KAF0751095.1"/>
    <property type="molecule type" value="Genomic_DNA"/>
</dbReference>
<keyword evidence="2" id="KW-1185">Reference proteome</keyword>
<proteinExistence type="predicted"/>
<reference evidence="1 2" key="1">
    <citation type="submission" date="2019-08" db="EMBL/GenBank/DDBJ databases">
        <title>Whole genome of Aphis craccivora.</title>
        <authorList>
            <person name="Voronova N.V."/>
            <person name="Shulinski R.S."/>
            <person name="Bandarenka Y.V."/>
            <person name="Zhorov D.G."/>
            <person name="Warner D."/>
        </authorList>
    </citation>
    <scope>NUCLEOTIDE SEQUENCE [LARGE SCALE GENOMIC DNA]</scope>
    <source>
        <strain evidence="1">180601</strain>
        <tissue evidence="1">Whole Body</tissue>
    </source>
</reference>